<keyword evidence="1" id="KW-0238">DNA-binding</keyword>
<dbReference type="CDD" id="cd00093">
    <property type="entry name" value="HTH_XRE"/>
    <property type="match status" value="2"/>
</dbReference>
<evidence type="ECO:0000313" key="3">
    <source>
        <dbReference type="EMBL" id="MBC5690365.1"/>
    </source>
</evidence>
<organism evidence="3 4">
    <name type="scientific">Mediterraneibacter hominis</name>
    <dbReference type="NCBI Taxonomy" id="2763054"/>
    <lineage>
        <taxon>Bacteria</taxon>
        <taxon>Bacillati</taxon>
        <taxon>Bacillota</taxon>
        <taxon>Clostridia</taxon>
        <taxon>Lachnospirales</taxon>
        <taxon>Lachnospiraceae</taxon>
        <taxon>Mediterraneibacter</taxon>
    </lineage>
</organism>
<comment type="caution">
    <text evidence="3">The sequence shown here is derived from an EMBL/GenBank/DDBJ whole genome shotgun (WGS) entry which is preliminary data.</text>
</comment>
<name>A0A923LL87_9FIRM</name>
<evidence type="ECO:0000313" key="4">
    <source>
        <dbReference type="Proteomes" id="UP000652477"/>
    </source>
</evidence>
<dbReference type="Proteomes" id="UP000652477">
    <property type="component" value="Unassembled WGS sequence"/>
</dbReference>
<proteinExistence type="predicted"/>
<keyword evidence="4" id="KW-1185">Reference proteome</keyword>
<dbReference type="PANTHER" id="PTHR46558">
    <property type="entry name" value="TRACRIPTIONAL REGULATORY PROTEIN-RELATED-RELATED"/>
    <property type="match status" value="1"/>
</dbReference>
<dbReference type="PANTHER" id="PTHR46558:SF11">
    <property type="entry name" value="HTH-TYPE TRANSCRIPTIONAL REGULATOR XRE"/>
    <property type="match status" value="1"/>
</dbReference>
<dbReference type="InterPro" id="IPR001387">
    <property type="entry name" value="Cro/C1-type_HTH"/>
</dbReference>
<dbReference type="Gene3D" id="1.10.260.40">
    <property type="entry name" value="lambda repressor-like DNA-binding domains"/>
    <property type="match status" value="2"/>
</dbReference>
<dbReference type="InterPro" id="IPR010982">
    <property type="entry name" value="Lambda_DNA-bd_dom_sf"/>
</dbReference>
<dbReference type="Pfam" id="PF01381">
    <property type="entry name" value="HTH_3"/>
    <property type="match status" value="2"/>
</dbReference>
<sequence length="142" mass="16561">MHLHFCFEGVPTEKTPAAMLKYYRQRKGLTTRQLAESIGVVPATVLMYEREQFPIPYQTAVAMAEVLEIDRNLLFDEFAQFMDYPYSDRLREVRKAHRLNQATFAEKAGISLSIYSKWEGGSRQPSRKMYEQLVTTYPEINI</sequence>
<protein>
    <submittedName>
        <fullName evidence="3">Transcriptional regulator</fullName>
    </submittedName>
</protein>
<gene>
    <name evidence="3" type="ORF">H8S37_15725</name>
</gene>
<feature type="domain" description="HTH cro/C1-type" evidence="2">
    <location>
        <begin position="90"/>
        <end position="126"/>
    </location>
</feature>
<dbReference type="SUPFAM" id="SSF47413">
    <property type="entry name" value="lambda repressor-like DNA-binding domains"/>
    <property type="match status" value="2"/>
</dbReference>
<dbReference type="GO" id="GO:0003677">
    <property type="term" value="F:DNA binding"/>
    <property type="evidence" value="ECO:0007669"/>
    <property type="project" value="UniProtKB-KW"/>
</dbReference>
<dbReference type="SMART" id="SM00530">
    <property type="entry name" value="HTH_XRE"/>
    <property type="match status" value="2"/>
</dbReference>
<dbReference type="PROSITE" id="PS50943">
    <property type="entry name" value="HTH_CROC1"/>
    <property type="match status" value="2"/>
</dbReference>
<dbReference type="AlphaFoldDB" id="A0A923LL87"/>
<evidence type="ECO:0000256" key="1">
    <source>
        <dbReference type="ARBA" id="ARBA00023125"/>
    </source>
</evidence>
<reference evidence="3" key="1">
    <citation type="submission" date="2020-08" db="EMBL/GenBank/DDBJ databases">
        <title>Genome public.</title>
        <authorList>
            <person name="Liu C."/>
            <person name="Sun Q."/>
        </authorList>
    </citation>
    <scope>NUCLEOTIDE SEQUENCE</scope>
    <source>
        <strain evidence="3">NSJ-55</strain>
    </source>
</reference>
<evidence type="ECO:0000259" key="2">
    <source>
        <dbReference type="PROSITE" id="PS50943"/>
    </source>
</evidence>
<dbReference type="EMBL" id="JACOPF010000004">
    <property type="protein sequence ID" value="MBC5690365.1"/>
    <property type="molecule type" value="Genomic_DNA"/>
</dbReference>
<accession>A0A923LL87</accession>
<feature type="domain" description="HTH cro/C1-type" evidence="2">
    <location>
        <begin position="20"/>
        <end position="74"/>
    </location>
</feature>